<dbReference type="EMBL" id="ABDV01000023">
    <property type="protein sequence ID" value="EDT23057.1"/>
    <property type="molecule type" value="Genomic_DNA"/>
</dbReference>
<comment type="caution">
    <text evidence="1">The sequence shown here is derived from an EMBL/GenBank/DDBJ whole genome shotgun (WGS) entry which is preliminary data.</text>
</comment>
<dbReference type="AlphaFoldDB" id="A0AAV3BMS5"/>
<evidence type="ECO:0000313" key="2">
    <source>
        <dbReference type="Proteomes" id="UP000004342"/>
    </source>
</evidence>
<name>A0AAV3BMS5_CLOPF</name>
<gene>
    <name evidence="1" type="ORF">AC1_1193</name>
</gene>
<dbReference type="Proteomes" id="UP000004342">
    <property type="component" value="Unassembled WGS sequence"/>
</dbReference>
<proteinExistence type="predicted"/>
<evidence type="ECO:0000313" key="1">
    <source>
        <dbReference type="EMBL" id="EDT23057.1"/>
    </source>
</evidence>
<accession>A0AAV3BMS5</accession>
<reference evidence="1 2" key="1">
    <citation type="submission" date="2007-07" db="EMBL/GenBank/DDBJ databases">
        <title>Annotation of Clostridium perfringens B str. ATCC 3626.</title>
        <authorList>
            <person name="Paulsen I."/>
            <person name="Sebastian Y."/>
        </authorList>
    </citation>
    <scope>NUCLEOTIDE SEQUENCE [LARGE SCALE GENOMIC DNA]</scope>
    <source>
        <strain evidence="2">B str. ATCC 3626</strain>
    </source>
</reference>
<sequence length="40" mass="5021">MEQTKIKRHIKKFQIKSYIKKLPKFIFIVLAHYKFKIKEK</sequence>
<protein>
    <submittedName>
        <fullName evidence="1">Uncharacterized protein</fullName>
    </submittedName>
</protein>
<organism evidence="1 2">
    <name type="scientific">Clostridium perfringens B str. ATCC 3626</name>
    <dbReference type="NCBI Taxonomy" id="451754"/>
    <lineage>
        <taxon>Bacteria</taxon>
        <taxon>Bacillati</taxon>
        <taxon>Bacillota</taxon>
        <taxon>Clostridia</taxon>
        <taxon>Eubacteriales</taxon>
        <taxon>Clostridiaceae</taxon>
        <taxon>Clostridium</taxon>
    </lineage>
</organism>